<dbReference type="InterPro" id="IPR051122">
    <property type="entry name" value="SDR_DHRS6-like"/>
</dbReference>
<evidence type="ECO:0000313" key="4">
    <source>
        <dbReference type="Proteomes" id="UP000663846"/>
    </source>
</evidence>
<dbReference type="GO" id="GO:0016491">
    <property type="term" value="F:oxidoreductase activity"/>
    <property type="evidence" value="ECO:0007669"/>
    <property type="project" value="UniProtKB-KW"/>
</dbReference>
<keyword evidence="2" id="KW-0560">Oxidoreductase</keyword>
<comment type="similarity">
    <text evidence="1">Belongs to the short-chain dehydrogenases/reductases (SDR) family.</text>
</comment>
<dbReference type="PANTHER" id="PTHR43477">
    <property type="entry name" value="DIHYDROANTICAPSIN 7-DEHYDROGENASE"/>
    <property type="match status" value="1"/>
</dbReference>
<dbReference type="PRINTS" id="PR00081">
    <property type="entry name" value="GDHRDH"/>
</dbReference>
<dbReference type="SUPFAM" id="SSF51735">
    <property type="entry name" value="NAD(P)-binding Rossmann-fold domains"/>
    <property type="match status" value="1"/>
</dbReference>
<dbReference type="EMBL" id="CAJMWS010000245">
    <property type="protein sequence ID" value="CAE6385670.1"/>
    <property type="molecule type" value="Genomic_DNA"/>
</dbReference>
<dbReference type="AlphaFoldDB" id="A0A8H2WMB9"/>
<proteinExistence type="inferred from homology"/>
<name>A0A8H2WMB9_9AGAM</name>
<dbReference type="CDD" id="cd05233">
    <property type="entry name" value="SDR_c"/>
    <property type="match status" value="1"/>
</dbReference>
<dbReference type="Pfam" id="PF00106">
    <property type="entry name" value="adh_short"/>
    <property type="match status" value="1"/>
</dbReference>
<dbReference type="Proteomes" id="UP000663846">
    <property type="component" value="Unassembled WGS sequence"/>
</dbReference>
<gene>
    <name evidence="3" type="ORF">RDB_LOCUS38874</name>
</gene>
<evidence type="ECO:0000256" key="2">
    <source>
        <dbReference type="ARBA" id="ARBA00023002"/>
    </source>
</evidence>
<dbReference type="Pfam" id="PF13561">
    <property type="entry name" value="adh_short_C2"/>
    <property type="match status" value="1"/>
</dbReference>
<sequence length="239" mass="25322">MSYTTGLLCAKKAIILGGSSGVGRAVAVAALAHGTSVVICSSSQQRVDAAVEMLGKGIEKIDGLSVKGHAFDIKDTTALKSLLSEEAPFDHLVITAGDTAAVTNFPEQEIDENAKNQFESRFWSVVIAAQHIHKNNLIRPGGWGVINGVVGAVESATRGLAVDLKPIRVNAIALGLVDTELYDKIPSKFKEPLFKSHSDKLLIDHVGTPEEVAEAYIFAMKCQYLTGQVIIVDGGGVLV</sequence>
<reference evidence="3" key="1">
    <citation type="submission" date="2021-01" db="EMBL/GenBank/DDBJ databases">
        <authorList>
            <person name="Kaushik A."/>
        </authorList>
    </citation>
    <scope>NUCLEOTIDE SEQUENCE</scope>
    <source>
        <strain evidence="3">AG1-1C</strain>
    </source>
</reference>
<dbReference type="Gene3D" id="3.40.50.720">
    <property type="entry name" value="NAD(P)-binding Rossmann-like Domain"/>
    <property type="match status" value="1"/>
</dbReference>
<accession>A0A8H2WMB9</accession>
<evidence type="ECO:0000313" key="3">
    <source>
        <dbReference type="EMBL" id="CAE6385670.1"/>
    </source>
</evidence>
<dbReference type="InterPro" id="IPR002347">
    <property type="entry name" value="SDR_fam"/>
</dbReference>
<evidence type="ECO:0000256" key="1">
    <source>
        <dbReference type="ARBA" id="ARBA00006484"/>
    </source>
</evidence>
<comment type="caution">
    <text evidence="3">The sequence shown here is derived from an EMBL/GenBank/DDBJ whole genome shotgun (WGS) entry which is preliminary data.</text>
</comment>
<dbReference type="InterPro" id="IPR036291">
    <property type="entry name" value="NAD(P)-bd_dom_sf"/>
</dbReference>
<organism evidence="3 4">
    <name type="scientific">Rhizoctonia solani</name>
    <dbReference type="NCBI Taxonomy" id="456999"/>
    <lineage>
        <taxon>Eukaryota</taxon>
        <taxon>Fungi</taxon>
        <taxon>Dikarya</taxon>
        <taxon>Basidiomycota</taxon>
        <taxon>Agaricomycotina</taxon>
        <taxon>Agaricomycetes</taxon>
        <taxon>Cantharellales</taxon>
        <taxon>Ceratobasidiaceae</taxon>
        <taxon>Rhizoctonia</taxon>
    </lineage>
</organism>
<dbReference type="PANTHER" id="PTHR43477:SF1">
    <property type="entry name" value="DIHYDROANTICAPSIN 7-DEHYDROGENASE"/>
    <property type="match status" value="1"/>
</dbReference>
<protein>
    <submittedName>
        <fullName evidence="3">Uncharacterized protein</fullName>
    </submittedName>
</protein>